<protein>
    <recommendedName>
        <fullName evidence="1">Haemolysin-type calcium binding-related domain-containing protein</fullName>
    </recommendedName>
</protein>
<dbReference type="Gene3D" id="2.150.10.10">
    <property type="entry name" value="Serralysin-like metalloprotease, C-terminal"/>
    <property type="match status" value="1"/>
</dbReference>
<dbReference type="SUPFAM" id="SSF51120">
    <property type="entry name" value="beta-Roll"/>
    <property type="match status" value="1"/>
</dbReference>
<proteinExistence type="predicted"/>
<dbReference type="EMBL" id="CP025298">
    <property type="protein sequence ID" value="AUI08780.1"/>
    <property type="molecule type" value="Genomic_DNA"/>
</dbReference>
<evidence type="ECO:0000313" key="3">
    <source>
        <dbReference type="Proteomes" id="UP000234414"/>
    </source>
</evidence>
<reference evidence="2 3" key="1">
    <citation type="submission" date="2017-12" db="EMBL/GenBank/DDBJ databases">
        <title>Complete Genome Sequence of Stenotrophomonas maltophilia CSM2.</title>
        <authorList>
            <person name="Castro-Jaimes S."/>
            <person name="Lopez-Leal G."/>
            <person name="Barberena Jonas C."/>
            <person name="Bustos P."/>
            <person name="Perez-Oseguera A."/>
            <person name="Cevallos M.A."/>
        </authorList>
    </citation>
    <scope>NUCLEOTIDE SEQUENCE [LARGE SCALE GENOMIC DNA]</scope>
    <source>
        <strain evidence="2 3">CSM2</strain>
    </source>
</reference>
<dbReference type="Pfam" id="PF06594">
    <property type="entry name" value="HCBP_related"/>
    <property type="match status" value="1"/>
</dbReference>
<accession>A0AAD0FNC8</accession>
<feature type="domain" description="Haemolysin-type calcium binding-related" evidence="1">
    <location>
        <begin position="92"/>
        <end position="125"/>
    </location>
</feature>
<name>A0AAD0FNC8_STEMA</name>
<dbReference type="Proteomes" id="UP000234414">
    <property type="component" value="Chromosome"/>
</dbReference>
<evidence type="ECO:0000259" key="1">
    <source>
        <dbReference type="Pfam" id="PF06594"/>
    </source>
</evidence>
<dbReference type="InterPro" id="IPR010566">
    <property type="entry name" value="Haemolys_ca-bd"/>
</dbReference>
<organism evidence="2 3">
    <name type="scientific">Stenotrophomonas maltophilia</name>
    <name type="common">Pseudomonas maltophilia</name>
    <name type="synonym">Xanthomonas maltophilia</name>
    <dbReference type="NCBI Taxonomy" id="40324"/>
    <lineage>
        <taxon>Bacteria</taxon>
        <taxon>Pseudomonadati</taxon>
        <taxon>Pseudomonadota</taxon>
        <taxon>Gammaproteobacteria</taxon>
        <taxon>Lysobacterales</taxon>
        <taxon>Lysobacteraceae</taxon>
        <taxon>Stenotrophomonas</taxon>
        <taxon>Stenotrophomonas maltophilia group</taxon>
    </lineage>
</organism>
<dbReference type="PRINTS" id="PR00313">
    <property type="entry name" value="CABNDNGRPT"/>
</dbReference>
<sequence>MEGGLGSNELHGGAGNDTLSVAATSDLNILAGGIGNDTLIGSLKSDTYLFNKGDGHDTIVETGQYASDSIDTLVLGEGLQSGEARFLRQGNDLQLSFAEETDSVTFRGWFGSTGAQIEVLSFADGRNVGNVELNSLIAAMAQSGSAAALTPLTIEQTQSVNLIASM</sequence>
<evidence type="ECO:0000313" key="2">
    <source>
        <dbReference type="EMBL" id="AUI08780.1"/>
    </source>
</evidence>
<gene>
    <name evidence="2" type="ORF">SmaCSM2_16990</name>
</gene>
<dbReference type="InterPro" id="IPR011049">
    <property type="entry name" value="Serralysin-like_metalloprot_C"/>
</dbReference>
<dbReference type="AlphaFoldDB" id="A0AAD0FNC8"/>